<evidence type="ECO:0000313" key="3">
    <source>
        <dbReference type="WBParaSite" id="PSAMB.scaffold319size56836.g4720.t1"/>
    </source>
</evidence>
<keyword evidence="2" id="KW-1185">Reference proteome</keyword>
<dbReference type="WBParaSite" id="PSAMB.scaffold319size56836.g4720.t1">
    <property type="protein sequence ID" value="PSAMB.scaffold319size56836.g4720.t1"/>
    <property type="gene ID" value="PSAMB.scaffold319size56836.g4720"/>
</dbReference>
<reference evidence="3" key="1">
    <citation type="submission" date="2022-11" db="UniProtKB">
        <authorList>
            <consortium name="WormBaseParasite"/>
        </authorList>
    </citation>
    <scope>IDENTIFICATION</scope>
</reference>
<evidence type="ECO:0000313" key="2">
    <source>
        <dbReference type="Proteomes" id="UP000887566"/>
    </source>
</evidence>
<accession>A0A914W5K4</accession>
<dbReference type="Proteomes" id="UP000887566">
    <property type="component" value="Unplaced"/>
</dbReference>
<dbReference type="AlphaFoldDB" id="A0A914W5K4"/>
<organism evidence="2 3">
    <name type="scientific">Plectus sambesii</name>
    <dbReference type="NCBI Taxonomy" id="2011161"/>
    <lineage>
        <taxon>Eukaryota</taxon>
        <taxon>Metazoa</taxon>
        <taxon>Ecdysozoa</taxon>
        <taxon>Nematoda</taxon>
        <taxon>Chromadorea</taxon>
        <taxon>Plectida</taxon>
        <taxon>Plectina</taxon>
        <taxon>Plectoidea</taxon>
        <taxon>Plectidae</taxon>
        <taxon>Plectus</taxon>
    </lineage>
</organism>
<protein>
    <submittedName>
        <fullName evidence="3">Uncharacterized protein</fullName>
    </submittedName>
</protein>
<proteinExistence type="predicted"/>
<feature type="region of interest" description="Disordered" evidence="1">
    <location>
        <begin position="93"/>
        <end position="117"/>
    </location>
</feature>
<evidence type="ECO:0000256" key="1">
    <source>
        <dbReference type="SAM" id="MobiDB-lite"/>
    </source>
</evidence>
<name>A0A914W5K4_9BILA</name>
<sequence>MTTTLGLYGTTCNKLRRRRTTSAHDDDNRPAGAPVEKVRPLAPEAFCRIGAGKHWHMRRGSSTEVDMGRERARIKGQLPRPMRKAWRLKRRIGRSDDSRCGTQHSAHPLIEWATEET</sequence>
<feature type="region of interest" description="Disordered" evidence="1">
    <location>
        <begin position="10"/>
        <end position="39"/>
    </location>
</feature>